<feature type="signal peptide" evidence="1">
    <location>
        <begin position="1"/>
        <end position="19"/>
    </location>
</feature>
<proteinExistence type="predicted"/>
<protein>
    <submittedName>
        <fullName evidence="2">Uncharacterized protein</fullName>
    </submittedName>
</protein>
<accession>A0ABR1Z262</accession>
<evidence type="ECO:0000313" key="2">
    <source>
        <dbReference type="EMBL" id="KAK8246496.1"/>
    </source>
</evidence>
<organism evidence="2 3">
    <name type="scientific">Phyllosticta capitalensis</name>
    <dbReference type="NCBI Taxonomy" id="121624"/>
    <lineage>
        <taxon>Eukaryota</taxon>
        <taxon>Fungi</taxon>
        <taxon>Dikarya</taxon>
        <taxon>Ascomycota</taxon>
        <taxon>Pezizomycotina</taxon>
        <taxon>Dothideomycetes</taxon>
        <taxon>Dothideomycetes incertae sedis</taxon>
        <taxon>Botryosphaeriales</taxon>
        <taxon>Phyllostictaceae</taxon>
        <taxon>Phyllosticta</taxon>
    </lineage>
</organism>
<dbReference type="EMBL" id="JBBWRZ010000001">
    <property type="protein sequence ID" value="KAK8246496.1"/>
    <property type="molecule type" value="Genomic_DNA"/>
</dbReference>
<evidence type="ECO:0000313" key="3">
    <source>
        <dbReference type="Proteomes" id="UP001492380"/>
    </source>
</evidence>
<name>A0ABR1Z262_9PEZI</name>
<dbReference type="Proteomes" id="UP001492380">
    <property type="component" value="Unassembled WGS sequence"/>
</dbReference>
<feature type="chain" id="PRO_5045951596" evidence="1">
    <location>
        <begin position="20"/>
        <end position="194"/>
    </location>
</feature>
<gene>
    <name evidence="2" type="ORF">HDK90DRAFT_12551</name>
</gene>
<sequence length="194" mass="22922">MALMVLLTWILLRHPLSWSRTKRHPWGKANYWTRSTQPKDSSLFRHLKRKRRKGRRQSQSQVQTQRLGISSLHPRWDGFILRNLQLILHRNRFTAAKRQRKRPYVLKRRNSIRGPSPAPQERRYFECGTAAWQSFLSHPSEYFREGLVPVHPNPQQTLYYGIWLPLKNIEISAQIGLGSPLAALRAVTPEREAW</sequence>
<comment type="caution">
    <text evidence="2">The sequence shown here is derived from an EMBL/GenBank/DDBJ whole genome shotgun (WGS) entry which is preliminary data.</text>
</comment>
<keyword evidence="3" id="KW-1185">Reference proteome</keyword>
<evidence type="ECO:0000256" key="1">
    <source>
        <dbReference type="SAM" id="SignalP"/>
    </source>
</evidence>
<reference evidence="2 3" key="1">
    <citation type="submission" date="2024-04" db="EMBL/GenBank/DDBJ databases">
        <title>Phyllosticta paracitricarpa is synonymous to the EU quarantine fungus P. citricarpa based on phylogenomic analyses.</title>
        <authorList>
            <consortium name="Lawrence Berkeley National Laboratory"/>
            <person name="Van Ingen-Buijs V.A."/>
            <person name="Van Westerhoven A.C."/>
            <person name="Haridas S."/>
            <person name="Skiadas P."/>
            <person name="Martin F."/>
            <person name="Groenewald J.Z."/>
            <person name="Crous P.W."/>
            <person name="Seidl M.F."/>
        </authorList>
    </citation>
    <scope>NUCLEOTIDE SEQUENCE [LARGE SCALE GENOMIC DNA]</scope>
    <source>
        <strain evidence="2 3">CBS 123374</strain>
    </source>
</reference>
<keyword evidence="1" id="KW-0732">Signal</keyword>